<accession>I1QNL0</accession>
<protein>
    <recommendedName>
        <fullName evidence="3">Protein PLASTID REDOX INSENSITIVE 2, chloroplastic</fullName>
    </recommendedName>
</protein>
<evidence type="ECO:0000313" key="2">
    <source>
        <dbReference type="Proteomes" id="UP000007306"/>
    </source>
</evidence>
<dbReference type="InterPro" id="IPR039349">
    <property type="entry name" value="PRIN2"/>
</dbReference>
<reference evidence="1" key="1">
    <citation type="submission" date="2015-06" db="UniProtKB">
        <authorList>
            <consortium name="EnsemblPlants"/>
        </authorList>
    </citation>
    <scope>IDENTIFICATION</scope>
</reference>
<sequence length="172" mass="19321">MAARLWAAAAAAATLNPPLLTLSASSSPLSSRLRRSVLGRLRSRAPRPADFVCRRAKNAAYDDYKFPDPIPEFAAQETSKFKEHMMWRLEQKKDDYFGEHVEEIVDVCTEILGTFLEHDYCGPGTLLVHPFLDMKGEIKERGLPGAPQAARAAIAWAEKNIDKDWKAWTGEY</sequence>
<keyword evidence="2" id="KW-1185">Reference proteome</keyword>
<dbReference type="Gramene" id="ORGLA09G0063900.1">
    <property type="protein sequence ID" value="ORGLA09G0063900.1"/>
    <property type="gene ID" value="ORGLA09G0063900"/>
</dbReference>
<organism evidence="1 2">
    <name type="scientific">Oryza glaberrima</name>
    <name type="common">African rice</name>
    <dbReference type="NCBI Taxonomy" id="4538"/>
    <lineage>
        <taxon>Eukaryota</taxon>
        <taxon>Viridiplantae</taxon>
        <taxon>Streptophyta</taxon>
        <taxon>Embryophyta</taxon>
        <taxon>Tracheophyta</taxon>
        <taxon>Spermatophyta</taxon>
        <taxon>Magnoliopsida</taxon>
        <taxon>Liliopsida</taxon>
        <taxon>Poales</taxon>
        <taxon>Poaceae</taxon>
        <taxon>BOP clade</taxon>
        <taxon>Oryzoideae</taxon>
        <taxon>Oryzeae</taxon>
        <taxon>Oryzinae</taxon>
        <taxon>Oryza</taxon>
    </lineage>
</organism>
<gene>
    <name evidence="1" type="primary">LOC127784194</name>
</gene>
<dbReference type="AlphaFoldDB" id="I1QNL0"/>
<dbReference type="HOGENOM" id="CLU_101160_1_0_1"/>
<dbReference type="OMA" id="ITFICKA"/>
<dbReference type="RefSeq" id="XP_052167345.1">
    <property type="nucleotide sequence ID" value="XM_052311385.1"/>
</dbReference>
<reference evidence="1 2" key="2">
    <citation type="submission" date="2018-04" db="EMBL/GenBank/DDBJ databases">
        <title>OglaRS2 (Oryza glaberrima Reference Sequence Version 2).</title>
        <authorList>
            <person name="Zhang J."/>
            <person name="Kudrna D."/>
            <person name="Lee S."/>
            <person name="Talag J."/>
            <person name="Rajasekar S."/>
            <person name="Wing R.A."/>
        </authorList>
    </citation>
    <scope>NUCLEOTIDE SEQUENCE [LARGE SCALE GENOMIC DNA]</scope>
    <source>
        <strain evidence="1 2">cv. IRGC 96717</strain>
    </source>
</reference>
<dbReference type="GO" id="GO:0010468">
    <property type="term" value="P:regulation of gene expression"/>
    <property type="evidence" value="ECO:0007669"/>
    <property type="project" value="InterPro"/>
</dbReference>
<proteinExistence type="predicted"/>
<dbReference type="Proteomes" id="UP000007306">
    <property type="component" value="Chromosome 9"/>
</dbReference>
<dbReference type="STRING" id="4538.I1QNL0"/>
<evidence type="ECO:0000313" key="1">
    <source>
        <dbReference type="EnsemblPlants" id="ORGLA09G0063900.1"/>
    </source>
</evidence>
<dbReference type="KEGG" id="ogl:127784194"/>
<dbReference type="EnsemblPlants" id="ORGLA09G0063900.1">
    <property type="protein sequence ID" value="ORGLA09G0063900.1"/>
    <property type="gene ID" value="ORGLA09G0063900"/>
</dbReference>
<name>I1QNL0_ORYGL</name>
<dbReference type="PANTHER" id="PTHR35987">
    <property type="entry name" value="PROTEIN PLASTID REDOX INSENSITIVE 2, CHLOROPLASTIC-RELATED"/>
    <property type="match status" value="1"/>
</dbReference>
<dbReference type="GeneID" id="127784194"/>
<dbReference type="eggNOG" id="ENOG502S2MJ">
    <property type="taxonomic scope" value="Eukaryota"/>
</dbReference>
<evidence type="ECO:0008006" key="3">
    <source>
        <dbReference type="Google" id="ProtNLM"/>
    </source>
</evidence>
<dbReference type="PANTHER" id="PTHR35987:SF2">
    <property type="entry name" value="PROTEIN PLASTID REDOX INSENSITIVE 2, CHLOROPLASTIC"/>
    <property type="match status" value="1"/>
</dbReference>